<evidence type="ECO:0000256" key="1">
    <source>
        <dbReference type="ARBA" id="ARBA00004651"/>
    </source>
</evidence>
<dbReference type="InterPro" id="IPR020846">
    <property type="entry name" value="MFS_dom"/>
</dbReference>
<organism evidence="7 8">
    <name type="scientific">Kineosporia corallincola</name>
    <dbReference type="NCBI Taxonomy" id="2835133"/>
    <lineage>
        <taxon>Bacteria</taxon>
        <taxon>Bacillati</taxon>
        <taxon>Actinomycetota</taxon>
        <taxon>Actinomycetes</taxon>
        <taxon>Kineosporiales</taxon>
        <taxon>Kineosporiaceae</taxon>
        <taxon>Kineosporia</taxon>
    </lineage>
</organism>
<reference evidence="7 8" key="1">
    <citation type="submission" date="2021-05" db="EMBL/GenBank/DDBJ databases">
        <title>Kineosporia and Streptomyces sp. nov. two new marine actinobacteria isolated from Coral.</title>
        <authorList>
            <person name="Buangrab K."/>
            <person name="Sutthacheep M."/>
            <person name="Yeemin T."/>
            <person name="Harunari E."/>
            <person name="Igarashi Y."/>
            <person name="Kanchanasin P."/>
            <person name="Tanasupawat S."/>
            <person name="Phongsopitanun W."/>
        </authorList>
    </citation>
    <scope>NUCLEOTIDE SEQUENCE [LARGE SCALE GENOMIC DNA]</scope>
    <source>
        <strain evidence="7 8">J2-2</strain>
    </source>
</reference>
<evidence type="ECO:0000313" key="7">
    <source>
        <dbReference type="EMBL" id="MBT0772178.1"/>
    </source>
</evidence>
<evidence type="ECO:0000256" key="5">
    <source>
        <dbReference type="SAM" id="Phobius"/>
    </source>
</evidence>
<keyword evidence="3 5" id="KW-1133">Transmembrane helix</keyword>
<keyword evidence="2 5" id="KW-0812">Transmembrane</keyword>
<dbReference type="RefSeq" id="WP_214158551.1">
    <property type="nucleotide sequence ID" value="NZ_JAHBAY010000011.1"/>
</dbReference>
<feature type="transmembrane region" description="Helical" evidence="5">
    <location>
        <begin position="179"/>
        <end position="199"/>
    </location>
</feature>
<protein>
    <submittedName>
        <fullName evidence="7">MFS transporter</fullName>
    </submittedName>
</protein>
<dbReference type="Pfam" id="PF07690">
    <property type="entry name" value="MFS_1"/>
    <property type="match status" value="1"/>
</dbReference>
<feature type="transmembrane region" description="Helical" evidence="5">
    <location>
        <begin position="151"/>
        <end position="173"/>
    </location>
</feature>
<feature type="transmembrane region" description="Helical" evidence="5">
    <location>
        <begin position="228"/>
        <end position="250"/>
    </location>
</feature>
<feature type="transmembrane region" description="Helical" evidence="5">
    <location>
        <begin position="354"/>
        <end position="376"/>
    </location>
</feature>
<evidence type="ECO:0000259" key="6">
    <source>
        <dbReference type="PROSITE" id="PS50850"/>
    </source>
</evidence>
<feature type="transmembrane region" description="Helical" evidence="5">
    <location>
        <begin position="121"/>
        <end position="139"/>
    </location>
</feature>
<proteinExistence type="predicted"/>
<dbReference type="InterPro" id="IPR011701">
    <property type="entry name" value="MFS"/>
</dbReference>
<feature type="transmembrane region" description="Helical" evidence="5">
    <location>
        <begin position="96"/>
        <end position="115"/>
    </location>
</feature>
<feature type="transmembrane region" description="Helical" evidence="5">
    <location>
        <begin position="61"/>
        <end position="84"/>
    </location>
</feature>
<comment type="caution">
    <text evidence="7">The sequence shown here is derived from an EMBL/GenBank/DDBJ whole genome shotgun (WGS) entry which is preliminary data.</text>
</comment>
<keyword evidence="4 5" id="KW-0472">Membrane</keyword>
<sequence length="415" mass="43055">MTTTEPGPHRPIERAPERPAVTMPLLVLAGVLLVSLTMRAPIIAVAPAIADIRDALHIDSATAGLLTSIPVICFGLGTPLVLVLTRRTGINQAVRISLIVILAGILLRSAGGLAAALAGTLVMGLGITITNVLVPAIIGRDFPGRTTQVTGFYTAALNIGSLSATLLGAPLAGWLTWRWALATWAVVVLVAAVVWQRAVPLTAEHRSRTTKTSAPVLHDPTPLWRRRLVLGMIAAFTGQSFSYFGITAWLPTLLADERGLSAAQAGASSTFFQATALFAAFGLPWAIGRGLGPRAALLVVCACWITLPLGLALAPGLWMLWCCLGGFAQGGGFTVIFSVVVARSVSPDDARRMSAAIQGVGYILASLGPIIVGAVHTATGTWTAPMLLIAGMLVMMAVGGSVAIGGRRTGTTMAR</sequence>
<evidence type="ECO:0000256" key="2">
    <source>
        <dbReference type="ARBA" id="ARBA00022692"/>
    </source>
</evidence>
<dbReference type="Proteomes" id="UP001197247">
    <property type="component" value="Unassembled WGS sequence"/>
</dbReference>
<feature type="transmembrane region" description="Helical" evidence="5">
    <location>
        <begin position="270"/>
        <end position="288"/>
    </location>
</feature>
<feature type="transmembrane region" description="Helical" evidence="5">
    <location>
        <begin position="295"/>
        <end position="312"/>
    </location>
</feature>
<feature type="transmembrane region" description="Helical" evidence="5">
    <location>
        <begin position="382"/>
        <end position="405"/>
    </location>
</feature>
<dbReference type="Gene3D" id="1.20.1250.20">
    <property type="entry name" value="MFS general substrate transporter like domains"/>
    <property type="match status" value="1"/>
</dbReference>
<evidence type="ECO:0000256" key="4">
    <source>
        <dbReference type="ARBA" id="ARBA00023136"/>
    </source>
</evidence>
<dbReference type="SUPFAM" id="SSF103473">
    <property type="entry name" value="MFS general substrate transporter"/>
    <property type="match status" value="1"/>
</dbReference>
<comment type="subcellular location">
    <subcellularLocation>
        <location evidence="1">Cell membrane</location>
        <topology evidence="1">Multi-pass membrane protein</topology>
    </subcellularLocation>
</comment>
<dbReference type="InterPro" id="IPR036259">
    <property type="entry name" value="MFS_trans_sf"/>
</dbReference>
<dbReference type="InterPro" id="IPR052524">
    <property type="entry name" value="MFS_Cyanate_Porter"/>
</dbReference>
<dbReference type="PANTHER" id="PTHR23523">
    <property type="match status" value="1"/>
</dbReference>
<feature type="domain" description="Major facilitator superfamily (MFS) profile" evidence="6">
    <location>
        <begin position="23"/>
        <end position="408"/>
    </location>
</feature>
<gene>
    <name evidence="7" type="ORF">KIH74_24755</name>
</gene>
<dbReference type="PROSITE" id="PS50850">
    <property type="entry name" value="MFS"/>
    <property type="match status" value="1"/>
</dbReference>
<evidence type="ECO:0000256" key="3">
    <source>
        <dbReference type="ARBA" id="ARBA00022989"/>
    </source>
</evidence>
<dbReference type="PANTHER" id="PTHR23523:SF2">
    <property type="entry name" value="2-NITROIMIDAZOLE TRANSPORTER"/>
    <property type="match status" value="1"/>
</dbReference>
<dbReference type="EMBL" id="JAHBAY010000011">
    <property type="protein sequence ID" value="MBT0772178.1"/>
    <property type="molecule type" value="Genomic_DNA"/>
</dbReference>
<name>A0ABS5TMV4_9ACTN</name>
<keyword evidence="8" id="KW-1185">Reference proteome</keyword>
<feature type="transmembrane region" description="Helical" evidence="5">
    <location>
        <begin position="318"/>
        <end position="342"/>
    </location>
</feature>
<evidence type="ECO:0000313" key="8">
    <source>
        <dbReference type="Proteomes" id="UP001197247"/>
    </source>
</evidence>
<accession>A0ABS5TMV4</accession>
<feature type="transmembrane region" description="Helical" evidence="5">
    <location>
        <begin position="21"/>
        <end position="49"/>
    </location>
</feature>